<feature type="region of interest" description="Disordered" evidence="1">
    <location>
        <begin position="134"/>
        <end position="162"/>
    </location>
</feature>
<reference evidence="3" key="1">
    <citation type="submission" date="2021-01" db="EMBL/GenBank/DDBJ databases">
        <authorList>
            <person name="Kaushik A."/>
        </authorList>
    </citation>
    <scope>NUCLEOTIDE SEQUENCE</scope>
    <source>
        <strain evidence="3">AG4-R118</strain>
    </source>
</reference>
<dbReference type="SUPFAM" id="SSF56112">
    <property type="entry name" value="Protein kinase-like (PK-like)"/>
    <property type="match status" value="1"/>
</dbReference>
<dbReference type="GO" id="GO:0005524">
    <property type="term" value="F:ATP binding"/>
    <property type="evidence" value="ECO:0007669"/>
    <property type="project" value="InterPro"/>
</dbReference>
<dbReference type="Proteomes" id="UP000663888">
    <property type="component" value="Unassembled WGS sequence"/>
</dbReference>
<dbReference type="InterPro" id="IPR008271">
    <property type="entry name" value="Ser/Thr_kinase_AS"/>
</dbReference>
<dbReference type="InterPro" id="IPR051681">
    <property type="entry name" value="Ser/Thr_Kinases-Pseudokinases"/>
</dbReference>
<organism evidence="3 4">
    <name type="scientific">Rhizoctonia solani</name>
    <dbReference type="NCBI Taxonomy" id="456999"/>
    <lineage>
        <taxon>Eukaryota</taxon>
        <taxon>Fungi</taxon>
        <taxon>Dikarya</taxon>
        <taxon>Basidiomycota</taxon>
        <taxon>Agaricomycotina</taxon>
        <taxon>Agaricomycetes</taxon>
        <taxon>Cantharellales</taxon>
        <taxon>Ceratobasidiaceae</taxon>
        <taxon>Rhizoctonia</taxon>
    </lineage>
</organism>
<dbReference type="InterPro" id="IPR000719">
    <property type="entry name" value="Prot_kinase_dom"/>
</dbReference>
<evidence type="ECO:0000256" key="1">
    <source>
        <dbReference type="SAM" id="MobiDB-lite"/>
    </source>
</evidence>
<feature type="compositionally biased region" description="Polar residues" evidence="1">
    <location>
        <begin position="279"/>
        <end position="298"/>
    </location>
</feature>
<feature type="domain" description="Protein kinase" evidence="2">
    <location>
        <begin position="303"/>
        <end position="571"/>
    </location>
</feature>
<dbReference type="InterPro" id="IPR011009">
    <property type="entry name" value="Kinase-like_dom_sf"/>
</dbReference>
<accession>A0A8H2XTF8</accession>
<dbReference type="AlphaFoldDB" id="A0A8H2XTF8"/>
<evidence type="ECO:0000259" key="2">
    <source>
        <dbReference type="PROSITE" id="PS50011"/>
    </source>
</evidence>
<dbReference type="PROSITE" id="PS50011">
    <property type="entry name" value="PROTEIN_KINASE_DOM"/>
    <property type="match status" value="1"/>
</dbReference>
<dbReference type="Gene3D" id="1.10.510.10">
    <property type="entry name" value="Transferase(Phosphotransferase) domain 1"/>
    <property type="match status" value="1"/>
</dbReference>
<evidence type="ECO:0000313" key="4">
    <source>
        <dbReference type="Proteomes" id="UP000663888"/>
    </source>
</evidence>
<gene>
    <name evidence="3" type="ORF">RDB_LOCUS41030</name>
</gene>
<feature type="compositionally biased region" description="Polar residues" evidence="1">
    <location>
        <begin position="134"/>
        <end position="145"/>
    </location>
</feature>
<comment type="caution">
    <text evidence="3">The sequence shown here is derived from an EMBL/GenBank/DDBJ whole genome shotgun (WGS) entry which is preliminary data.</text>
</comment>
<dbReference type="Pfam" id="PF07714">
    <property type="entry name" value="PK_Tyr_Ser-Thr"/>
    <property type="match status" value="1"/>
</dbReference>
<feature type="region of interest" description="Disordered" evidence="1">
    <location>
        <begin position="224"/>
        <end position="342"/>
    </location>
</feature>
<protein>
    <recommendedName>
        <fullName evidence="2">Protein kinase domain-containing protein</fullName>
    </recommendedName>
</protein>
<proteinExistence type="predicted"/>
<name>A0A8H2XTF8_9AGAM</name>
<dbReference type="EMBL" id="CAJMWX010000849">
    <property type="protein sequence ID" value="CAE6434950.1"/>
    <property type="molecule type" value="Genomic_DNA"/>
</dbReference>
<evidence type="ECO:0000313" key="3">
    <source>
        <dbReference type="EMBL" id="CAE6434950.1"/>
    </source>
</evidence>
<dbReference type="PANTHER" id="PTHR44329">
    <property type="entry name" value="SERINE/THREONINE-PROTEIN KINASE TNNI3K-RELATED"/>
    <property type="match status" value="1"/>
</dbReference>
<dbReference type="GO" id="GO:0004674">
    <property type="term" value="F:protein serine/threonine kinase activity"/>
    <property type="evidence" value="ECO:0007669"/>
    <property type="project" value="TreeGrafter"/>
</dbReference>
<dbReference type="PROSITE" id="PS00108">
    <property type="entry name" value="PROTEIN_KINASE_ST"/>
    <property type="match status" value="1"/>
</dbReference>
<feature type="compositionally biased region" description="Low complexity" evidence="1">
    <location>
        <begin position="230"/>
        <end position="243"/>
    </location>
</feature>
<dbReference type="InterPro" id="IPR001245">
    <property type="entry name" value="Ser-Thr/Tyr_kinase_cat_dom"/>
</dbReference>
<sequence length="581" mass="64068">MSRQPFSIAQLAARSRPTGYEASKSLKDILRIATIERNAGDNARTSGDVEAAFIHYTKASIIMLEELPGHPKFGGLTEAQKDAVQVQGQIIAYTLGEVKSMVFDRFIESRTRHSINDADHGLPPPLHAPVPVAQRQQQCTPSTSRLRIEDQKEKESQEPKACYQSEAQRLAAEWRQRQHDRANNIVNGARQEKERFENQECIQLATLGSSSSVLHPRRSVYEVPATTDSHPNNNPNHNRINNIATDPQPVRKHKEATALGYPASTASDNDRTNYVPKQPANTPSKHGQGSQDGSNQDISIRRNELLPSAHQSHQPRVRFGSDSSDNNMLGGKAITSNPKPPASADIAISRKLTVHEVISRLVVHECRDLTNAVDYATFSEHPVSHGGFSDIYCGYLLDQTQVAIKVLRISMSSITGDPKHFKASLVHGDLKGANVLISDEGVPVLADFGNSLHPNQSMKFTETTSNNSLTVRWSAAEIITESGMHSKSSDVYALAMTIYEIFAGVIPYNGRREPTIIYLVVTKREPPVRPEGIPTGRKAGDKLWGLLLRCWSFEPSARPGASKVAKFMKTVTPNDLSPIYT</sequence>
<dbReference type="Gene3D" id="1.20.58.80">
    <property type="entry name" value="Phosphotransferase system, lactose/cellobiose-type IIA subunit"/>
    <property type="match status" value="1"/>
</dbReference>
<dbReference type="SMART" id="SM00220">
    <property type="entry name" value="S_TKc"/>
    <property type="match status" value="1"/>
</dbReference>
<feature type="compositionally biased region" description="Basic and acidic residues" evidence="1">
    <location>
        <begin position="146"/>
        <end position="158"/>
    </location>
</feature>